<dbReference type="SUPFAM" id="SSF53448">
    <property type="entry name" value="Nucleotide-diphospho-sugar transferases"/>
    <property type="match status" value="1"/>
</dbReference>
<dbReference type="GO" id="GO:0016788">
    <property type="term" value="F:hydrolase activity, acting on ester bonds"/>
    <property type="evidence" value="ECO:0007669"/>
    <property type="project" value="InterPro"/>
</dbReference>
<dbReference type="GO" id="GO:0008781">
    <property type="term" value="F:N-acylneuraminate cytidylyltransferase activity"/>
    <property type="evidence" value="ECO:0007669"/>
    <property type="project" value="TreeGrafter"/>
</dbReference>
<keyword evidence="4" id="KW-0479">Metal-binding</keyword>
<dbReference type="SFLD" id="SFLDS00003">
    <property type="entry name" value="Haloacid_Dehalogenase"/>
    <property type="match status" value="1"/>
</dbReference>
<evidence type="ECO:0000256" key="1">
    <source>
        <dbReference type="ARBA" id="ARBA00001946"/>
    </source>
</evidence>
<comment type="subunit">
    <text evidence="3">Homotetramer.</text>
</comment>
<accession>A0A2S2D0M9</accession>
<evidence type="ECO:0000256" key="2">
    <source>
        <dbReference type="ARBA" id="ARBA00005893"/>
    </source>
</evidence>
<proteinExistence type="inferred from homology"/>
<dbReference type="SFLD" id="SFLDG01136">
    <property type="entry name" value="C1.6:_Phosphoserine_Phosphatas"/>
    <property type="match status" value="1"/>
</dbReference>
<comment type="cofactor">
    <cofactor evidence="1">
        <name>Mg(2+)</name>
        <dbReference type="ChEBI" id="CHEBI:18420"/>
    </cofactor>
</comment>
<name>A0A2S2D0M9_9PROT</name>
<dbReference type="PANTHER" id="PTHR21485">
    <property type="entry name" value="HAD SUPERFAMILY MEMBERS CMAS AND KDSC"/>
    <property type="match status" value="1"/>
</dbReference>
<keyword evidence="7" id="KW-0614">Plasmid</keyword>
<dbReference type="GO" id="GO:0046872">
    <property type="term" value="F:metal ion binding"/>
    <property type="evidence" value="ECO:0007669"/>
    <property type="project" value="UniProtKB-KW"/>
</dbReference>
<keyword evidence="8" id="KW-1185">Reference proteome</keyword>
<evidence type="ECO:0000313" key="7">
    <source>
        <dbReference type="EMBL" id="AWK90245.1"/>
    </source>
</evidence>
<evidence type="ECO:0000256" key="4">
    <source>
        <dbReference type="ARBA" id="ARBA00022723"/>
    </source>
</evidence>
<evidence type="ECO:0000256" key="5">
    <source>
        <dbReference type="ARBA" id="ARBA00022801"/>
    </source>
</evidence>
<reference evidence="8" key="1">
    <citation type="submission" date="2018-05" db="EMBL/GenBank/DDBJ databases">
        <title>Azospirillum thermophila sp. nov., a novel isolated from hot spring.</title>
        <authorList>
            <person name="Zhao Z."/>
        </authorList>
    </citation>
    <scope>NUCLEOTIDE SEQUENCE [LARGE SCALE GENOMIC DNA]</scope>
    <source>
        <strain evidence="8">CFH 70021</strain>
        <plasmid evidence="8">unnamed4</plasmid>
    </source>
</reference>
<protein>
    <submittedName>
        <fullName evidence="7">Acylneuraminate cytidylyltransferase</fullName>
    </submittedName>
</protein>
<gene>
    <name evidence="7" type="ORF">DEW08_29990</name>
</gene>
<dbReference type="InterPro" id="IPR036412">
    <property type="entry name" value="HAD-like_sf"/>
</dbReference>
<dbReference type="InterPro" id="IPR050793">
    <property type="entry name" value="CMP-NeuNAc_synthase"/>
</dbReference>
<dbReference type="KEGG" id="azz:DEW08_29990"/>
<dbReference type="Pfam" id="PF08282">
    <property type="entry name" value="Hydrolase_3"/>
    <property type="match status" value="1"/>
</dbReference>
<comment type="similarity">
    <text evidence="2">Belongs to the KdsC family.</text>
</comment>
<dbReference type="InterPro" id="IPR029044">
    <property type="entry name" value="Nucleotide-diphossugar_trans"/>
</dbReference>
<evidence type="ECO:0000256" key="3">
    <source>
        <dbReference type="ARBA" id="ARBA00011881"/>
    </source>
</evidence>
<dbReference type="Gene3D" id="3.90.550.10">
    <property type="entry name" value="Spore Coat Polysaccharide Biosynthesis Protein SpsA, Chain A"/>
    <property type="match status" value="1"/>
</dbReference>
<keyword evidence="7" id="KW-0808">Transferase</keyword>
<dbReference type="PANTHER" id="PTHR21485:SF3">
    <property type="entry name" value="N-ACYLNEURAMINATE CYTIDYLYLTRANSFERASE"/>
    <property type="match status" value="1"/>
</dbReference>
<keyword evidence="7" id="KW-0548">Nucleotidyltransferase</keyword>
<keyword evidence="5" id="KW-0378">Hydrolase</keyword>
<dbReference type="Proteomes" id="UP000245629">
    <property type="component" value="Plasmid unnamed4"/>
</dbReference>
<geneLocation type="plasmid" evidence="7 8">
    <name>unnamed4</name>
</geneLocation>
<dbReference type="AlphaFoldDB" id="A0A2S2D0M9"/>
<dbReference type="SUPFAM" id="SSF56784">
    <property type="entry name" value="HAD-like"/>
    <property type="match status" value="1"/>
</dbReference>
<dbReference type="Gene3D" id="3.40.50.1000">
    <property type="entry name" value="HAD superfamily/HAD-like"/>
    <property type="match status" value="1"/>
</dbReference>
<dbReference type="InterPro" id="IPR023214">
    <property type="entry name" value="HAD_sf"/>
</dbReference>
<evidence type="ECO:0000313" key="8">
    <source>
        <dbReference type="Proteomes" id="UP000245629"/>
    </source>
</evidence>
<evidence type="ECO:0000256" key="6">
    <source>
        <dbReference type="ARBA" id="ARBA00022842"/>
    </source>
</evidence>
<organism evidence="7 8">
    <name type="scientific">Azospirillum thermophilum</name>
    <dbReference type="NCBI Taxonomy" id="2202148"/>
    <lineage>
        <taxon>Bacteria</taxon>
        <taxon>Pseudomonadati</taxon>
        <taxon>Pseudomonadota</taxon>
        <taxon>Alphaproteobacteria</taxon>
        <taxon>Rhodospirillales</taxon>
        <taxon>Azospirillaceae</taxon>
        <taxon>Azospirillum</taxon>
    </lineage>
</organism>
<sequence length="338" mass="35496">MPDDPLRPLAAGLALPAHAIRQALAAGCDDAIVVTDDPGVAALARAHGAKSVRWPGDRSLAPIVPDAVAVLLDPVTPLRRPDEIRAAVALLHASDADAVVGAVRRRLPGWLGGTGSGLLEETGALAVLRDLRAVRPDGRPAGRCIPFEMAAPSALRADTAEGRAAVEALITRPPYALPAVLPQRPALIVFDFDGVMTDNRVTVGEDGSEMVRCSRGDGLGIDRLRKAGVPMLVLSTERNPVVAARCRKLRMECHQGVDDKGTYLAALLAGRKIDPADVAYVGNDVNDLDCLRLVGLPVVVADAHPDVLPYARLVLPRPGGDGAVRALADHLLREMAVS</sequence>
<dbReference type="EMBL" id="CP029359">
    <property type="protein sequence ID" value="AWK90245.1"/>
    <property type="molecule type" value="Genomic_DNA"/>
</dbReference>
<dbReference type="InterPro" id="IPR010023">
    <property type="entry name" value="KdsC_fam"/>
</dbReference>
<keyword evidence="6" id="KW-0460">Magnesium</keyword>
<dbReference type="SFLD" id="SFLDG01138">
    <property type="entry name" value="C1.6.2:_Deoxy-d-mannose-octulo"/>
    <property type="match status" value="1"/>
</dbReference>